<gene>
    <name evidence="8" type="ORF">AX774_g490</name>
</gene>
<dbReference type="InterPro" id="IPR023603">
    <property type="entry name" value="Low_specificity_L-TA-like"/>
</dbReference>
<dbReference type="NCBIfam" id="NF041359">
    <property type="entry name" value="GntG_guanitoxin"/>
    <property type="match status" value="1"/>
</dbReference>
<feature type="region of interest" description="Disordered" evidence="6">
    <location>
        <begin position="1"/>
        <end position="25"/>
    </location>
</feature>
<dbReference type="InterPro" id="IPR015424">
    <property type="entry name" value="PyrdxlP-dep_Trfase"/>
</dbReference>
<dbReference type="InterPro" id="IPR015422">
    <property type="entry name" value="PyrdxlP-dep_Trfase_small"/>
</dbReference>
<evidence type="ECO:0000313" key="8">
    <source>
        <dbReference type="EMBL" id="OMH85948.1"/>
    </source>
</evidence>
<dbReference type="PANTHER" id="PTHR48097:SF9">
    <property type="entry name" value="L-THREONINE ALDOLASE"/>
    <property type="match status" value="1"/>
</dbReference>
<evidence type="ECO:0000313" key="9">
    <source>
        <dbReference type="Proteomes" id="UP000188320"/>
    </source>
</evidence>
<comment type="caution">
    <text evidence="8">The sequence shown here is derived from an EMBL/GenBank/DDBJ whole genome shotgun (WGS) entry which is preliminary data.</text>
</comment>
<dbReference type="Proteomes" id="UP000188320">
    <property type="component" value="Unassembled WGS sequence"/>
</dbReference>
<keyword evidence="9" id="KW-1185">Reference proteome</keyword>
<comment type="similarity">
    <text evidence="2">Belongs to the threonine aldolase family.</text>
</comment>
<evidence type="ECO:0000256" key="6">
    <source>
        <dbReference type="SAM" id="MobiDB-lite"/>
    </source>
</evidence>
<dbReference type="PIRSF" id="PIRSF017617">
    <property type="entry name" value="Thr_aldolase"/>
    <property type="match status" value="1"/>
</dbReference>
<comment type="cofactor">
    <cofactor evidence="1">
        <name>pyridoxal 5'-phosphate</name>
        <dbReference type="ChEBI" id="CHEBI:597326"/>
    </cofactor>
</comment>
<dbReference type="FunFam" id="3.40.640.10:FF:000030">
    <property type="entry name" value="Low-specificity L-threonine aldolase"/>
    <property type="match status" value="1"/>
</dbReference>
<dbReference type="CDD" id="cd06502">
    <property type="entry name" value="TA_like"/>
    <property type="match status" value="1"/>
</dbReference>
<evidence type="ECO:0000256" key="1">
    <source>
        <dbReference type="ARBA" id="ARBA00001933"/>
    </source>
</evidence>
<dbReference type="EMBL" id="LSSK01000027">
    <property type="protein sequence ID" value="OMH85948.1"/>
    <property type="molecule type" value="Genomic_DNA"/>
</dbReference>
<dbReference type="PANTHER" id="PTHR48097">
    <property type="entry name" value="L-THREONINE ALDOLASE-RELATED"/>
    <property type="match status" value="1"/>
</dbReference>
<dbReference type="GO" id="GO:0006567">
    <property type="term" value="P:L-threonine catabolic process"/>
    <property type="evidence" value="ECO:0007669"/>
    <property type="project" value="TreeGrafter"/>
</dbReference>
<feature type="compositionally biased region" description="Basic and acidic residues" evidence="6">
    <location>
        <begin position="13"/>
        <end position="25"/>
    </location>
</feature>
<keyword evidence="4" id="KW-0456">Lyase</keyword>
<feature type="modified residue" description="N6-(pyridoxal phosphate)lysine" evidence="5">
    <location>
        <position position="220"/>
    </location>
</feature>
<accession>A0A1R1PYD4</accession>
<dbReference type="Gene3D" id="3.40.640.10">
    <property type="entry name" value="Type I PLP-dependent aspartate aminotransferase-like (Major domain)"/>
    <property type="match status" value="1"/>
</dbReference>
<evidence type="ECO:0000256" key="2">
    <source>
        <dbReference type="ARBA" id="ARBA00006966"/>
    </source>
</evidence>
<dbReference type="GO" id="GO:0008732">
    <property type="term" value="F:L-allo-threonine aldolase activity"/>
    <property type="evidence" value="ECO:0007669"/>
    <property type="project" value="TreeGrafter"/>
</dbReference>
<dbReference type="SUPFAM" id="SSF53383">
    <property type="entry name" value="PLP-dependent transferases"/>
    <property type="match status" value="1"/>
</dbReference>
<dbReference type="Pfam" id="PF01212">
    <property type="entry name" value="Beta_elim_lyase"/>
    <property type="match status" value="1"/>
</dbReference>
<evidence type="ECO:0000256" key="4">
    <source>
        <dbReference type="ARBA" id="ARBA00023239"/>
    </source>
</evidence>
<name>A0A1R1PYD4_ZANCU</name>
<evidence type="ECO:0000259" key="7">
    <source>
        <dbReference type="Pfam" id="PF01212"/>
    </source>
</evidence>
<evidence type="ECO:0000256" key="5">
    <source>
        <dbReference type="PIRSR" id="PIRSR017617-1"/>
    </source>
</evidence>
<keyword evidence="3" id="KW-0663">Pyridoxal phosphate</keyword>
<dbReference type="OrthoDB" id="10261951at2759"/>
<feature type="domain" description="Aromatic amino acid beta-eliminating lyase/threonine aldolase" evidence="7">
    <location>
        <begin position="22"/>
        <end position="306"/>
    </location>
</feature>
<reference evidence="9" key="1">
    <citation type="submission" date="2017-01" db="EMBL/GenBank/DDBJ databases">
        <authorList>
            <person name="Wang Y."/>
            <person name="White M."/>
            <person name="Kvist S."/>
            <person name="Moncalvo J.-M."/>
        </authorList>
    </citation>
    <scope>NUCLEOTIDE SEQUENCE [LARGE SCALE GENOMIC DNA]</scope>
    <source>
        <strain evidence="9">COL-18-3</strain>
    </source>
</reference>
<dbReference type="InterPro" id="IPR015421">
    <property type="entry name" value="PyrdxlP-dep_Trfase_major"/>
</dbReference>
<dbReference type="InterPro" id="IPR001597">
    <property type="entry name" value="ArAA_b-elim_lyase/Thr_aldolase"/>
</dbReference>
<evidence type="ECO:0000256" key="3">
    <source>
        <dbReference type="ARBA" id="ARBA00022898"/>
    </source>
</evidence>
<sequence>MSESSGYNGATKSTEKNPVKWDLRSDTVTKPTPEMLKVMMAAETGDDVFGEDPSISRFEKRVAELFGKEDGLFCASGTLSNQLGIRSHLKVPPYSVVCDANAHVYVHEAGGIAYHSLALTVPVEPLANKRYITLEEIKKKIFLDNGDFHIAPTRLICLENTINGMVFPIEEIRKISAYAREHNIGMHMDGARIWNASIASGTPFTEYGKCFDSISICFSKGMGAPVGSVLVGSKEFIANARKFRKLFGAGWRQAGILAEAANYTIDNHLPLLQNDHKRAKCLADQLSQLGIKFLFPVETSILFVDFSSTGINAHHVAEALKEAGVLVIAFSEVALRIVFHHQVQEGAVEAVVEVIKKLLQA</sequence>
<dbReference type="Gene3D" id="3.90.1150.10">
    <property type="entry name" value="Aspartate Aminotransferase, domain 1"/>
    <property type="match status" value="1"/>
</dbReference>
<dbReference type="AlphaFoldDB" id="A0A1R1PYD4"/>
<feature type="compositionally biased region" description="Polar residues" evidence="6">
    <location>
        <begin position="1"/>
        <end position="12"/>
    </location>
</feature>
<proteinExistence type="inferred from homology"/>
<dbReference type="GO" id="GO:0006545">
    <property type="term" value="P:glycine biosynthetic process"/>
    <property type="evidence" value="ECO:0007669"/>
    <property type="project" value="TreeGrafter"/>
</dbReference>
<dbReference type="GO" id="GO:0005829">
    <property type="term" value="C:cytosol"/>
    <property type="evidence" value="ECO:0007669"/>
    <property type="project" value="TreeGrafter"/>
</dbReference>
<protein>
    <submittedName>
        <fullName evidence="8">Low specificity L-threonine aldolase</fullName>
    </submittedName>
</protein>
<organism evidence="8 9">
    <name type="scientific">Zancudomyces culisetae</name>
    <name type="common">Gut fungus</name>
    <name type="synonym">Smittium culisetae</name>
    <dbReference type="NCBI Taxonomy" id="1213189"/>
    <lineage>
        <taxon>Eukaryota</taxon>
        <taxon>Fungi</taxon>
        <taxon>Fungi incertae sedis</taxon>
        <taxon>Zoopagomycota</taxon>
        <taxon>Kickxellomycotina</taxon>
        <taxon>Harpellomycetes</taxon>
        <taxon>Harpellales</taxon>
        <taxon>Legeriomycetaceae</taxon>
        <taxon>Zancudomyces</taxon>
    </lineage>
</organism>